<proteinExistence type="predicted"/>
<evidence type="ECO:0000259" key="3">
    <source>
        <dbReference type="PROSITE" id="PS50977"/>
    </source>
</evidence>
<keyword evidence="1 2" id="KW-0238">DNA-binding</keyword>
<dbReference type="PRINTS" id="PR00455">
    <property type="entry name" value="HTHTETR"/>
</dbReference>
<dbReference type="Pfam" id="PF00440">
    <property type="entry name" value="TetR_N"/>
    <property type="match status" value="1"/>
</dbReference>
<evidence type="ECO:0000256" key="1">
    <source>
        <dbReference type="ARBA" id="ARBA00023125"/>
    </source>
</evidence>
<dbReference type="EMBL" id="JAODOP010000001">
    <property type="protein sequence ID" value="MEF3832061.1"/>
    <property type="molecule type" value="Genomic_DNA"/>
</dbReference>
<dbReference type="PANTHER" id="PTHR43479:SF11">
    <property type="entry name" value="ACREF_ENVCD OPERON REPRESSOR-RELATED"/>
    <property type="match status" value="1"/>
</dbReference>
<evidence type="ECO:0000313" key="4">
    <source>
        <dbReference type="EMBL" id="MEF3832061.1"/>
    </source>
</evidence>
<name>A0ABU7XNU6_9FLAO</name>
<dbReference type="Proteomes" id="UP001337305">
    <property type="component" value="Unassembled WGS sequence"/>
</dbReference>
<dbReference type="InterPro" id="IPR009057">
    <property type="entry name" value="Homeodomain-like_sf"/>
</dbReference>
<dbReference type="PROSITE" id="PS50977">
    <property type="entry name" value="HTH_TETR_2"/>
    <property type="match status" value="1"/>
</dbReference>
<dbReference type="InterPro" id="IPR050624">
    <property type="entry name" value="HTH-type_Tx_Regulator"/>
</dbReference>
<dbReference type="InterPro" id="IPR001647">
    <property type="entry name" value="HTH_TetR"/>
</dbReference>
<gene>
    <name evidence="4" type="ORF">N1F79_02860</name>
</gene>
<sequence length="181" mass="21017">MSNKKNKVIEAATKLFAEKGFENTSMANICLEANVSKGLVYHHFKSKESILIEIFTNVTDKMIEMNAKSKSSQEPKLQLVQLIETIFYQLECDKTFFQLNLNIMFQPTTRQILKEQIEKRASILLNSVKNIFDQISLEKSTLLSYVFIAEIDGISLNYLTVFDEYPLDMIKQELINKYIHF</sequence>
<organism evidence="4 5">
    <name type="scientific">Flavivirga spongiicola</name>
    <dbReference type="NCBI Taxonomy" id="421621"/>
    <lineage>
        <taxon>Bacteria</taxon>
        <taxon>Pseudomonadati</taxon>
        <taxon>Bacteroidota</taxon>
        <taxon>Flavobacteriia</taxon>
        <taxon>Flavobacteriales</taxon>
        <taxon>Flavobacteriaceae</taxon>
        <taxon>Flavivirga</taxon>
    </lineage>
</organism>
<keyword evidence="5" id="KW-1185">Reference proteome</keyword>
<protein>
    <submittedName>
        <fullName evidence="4">TetR/AcrR family transcriptional regulator</fullName>
    </submittedName>
</protein>
<dbReference type="PROSITE" id="PS01081">
    <property type="entry name" value="HTH_TETR_1"/>
    <property type="match status" value="1"/>
</dbReference>
<feature type="DNA-binding region" description="H-T-H motif" evidence="2">
    <location>
        <begin position="25"/>
        <end position="44"/>
    </location>
</feature>
<dbReference type="PANTHER" id="PTHR43479">
    <property type="entry name" value="ACREF/ENVCD OPERON REPRESSOR-RELATED"/>
    <property type="match status" value="1"/>
</dbReference>
<comment type="caution">
    <text evidence="4">The sequence shown here is derived from an EMBL/GenBank/DDBJ whole genome shotgun (WGS) entry which is preliminary data.</text>
</comment>
<reference evidence="4 5" key="1">
    <citation type="submission" date="2022-09" db="EMBL/GenBank/DDBJ databases">
        <title>Genome sequencing of Flavivirga sp. MEBiC05379.</title>
        <authorList>
            <person name="Oh H.-M."/>
            <person name="Kwon K.K."/>
            <person name="Park M.J."/>
            <person name="Yang S.-H."/>
        </authorList>
    </citation>
    <scope>NUCLEOTIDE SEQUENCE [LARGE SCALE GENOMIC DNA]</scope>
    <source>
        <strain evidence="4 5">MEBiC05379</strain>
    </source>
</reference>
<accession>A0ABU7XNU6</accession>
<evidence type="ECO:0000313" key="5">
    <source>
        <dbReference type="Proteomes" id="UP001337305"/>
    </source>
</evidence>
<dbReference type="Gene3D" id="1.10.357.10">
    <property type="entry name" value="Tetracycline Repressor, domain 2"/>
    <property type="match status" value="1"/>
</dbReference>
<dbReference type="InterPro" id="IPR023772">
    <property type="entry name" value="DNA-bd_HTH_TetR-type_CS"/>
</dbReference>
<feature type="domain" description="HTH tetR-type" evidence="3">
    <location>
        <begin position="2"/>
        <end position="62"/>
    </location>
</feature>
<evidence type="ECO:0000256" key="2">
    <source>
        <dbReference type="PROSITE-ProRule" id="PRU00335"/>
    </source>
</evidence>
<dbReference type="RefSeq" id="WP_303309053.1">
    <property type="nucleotide sequence ID" value="NZ_JAODOP010000001.1"/>
</dbReference>
<dbReference type="SUPFAM" id="SSF46689">
    <property type="entry name" value="Homeodomain-like"/>
    <property type="match status" value="1"/>
</dbReference>